<comment type="caution">
    <text evidence="13">The sequence shown here is derived from an EMBL/GenBank/DDBJ whole genome shotgun (WGS) entry which is preliminary data.</text>
</comment>
<dbReference type="EMBL" id="JBJQND010000006">
    <property type="protein sequence ID" value="KAL3875114.1"/>
    <property type="molecule type" value="Genomic_DNA"/>
</dbReference>
<proteinExistence type="inferred from homology"/>
<reference evidence="13 14" key="1">
    <citation type="submission" date="2024-11" db="EMBL/GenBank/DDBJ databases">
        <title>Chromosome-level genome assembly of the freshwater bivalve Anodonta woodiana.</title>
        <authorList>
            <person name="Chen X."/>
        </authorList>
    </citation>
    <scope>NUCLEOTIDE SEQUENCE [LARGE SCALE GENOMIC DNA]</scope>
    <source>
        <strain evidence="13">MN2024</strain>
        <tissue evidence="13">Gills</tissue>
    </source>
</reference>
<evidence type="ECO:0000256" key="6">
    <source>
        <dbReference type="ARBA" id="ARBA00023163"/>
    </source>
</evidence>
<dbReference type="InterPro" id="IPR040155">
    <property type="entry name" value="CEBPZ/Mak21-like"/>
</dbReference>
<sequence>MADKGQKSQKTRGKKSDLQLQDILKLGGKKEDLVLLEDVDSGDEEALEGLGHDLDEDPVNKDELKEFIQELEIYKYRPAEFQKEEKQKERKIKLLEVPLSETDDDEKVPEKVLQSHKKERNKYRIQHDEVSSTSDAPGATFDLSTYIKTHKPHKYLLIKSGGDWLDEDKTSAESKETQELSDSLLKQMEQFATKLLGDEVAIYNKQKELKKKSDVGWMKTVLTSGTLADKMAALTLLVQESPIHNLFHLDTLIGMVRKKGRRESMLSADALKELFLSDILPSNRKLRMFSQHSFHLLDKLSGGNHEALDRRVLMWYCEAQIKDKYAAFIKALEAISHDTVLATKQKALNIIYQLLVNKPEKEKELLTVLINKVGDPDYKLASKTSHLLTKLVEQHPNMKTVVVREVEQLMFRPNIPVKAQYYSVCFLNQLPLNAQEKGLALRLIKMYFAFFKAFVKKGEVDSKMMSGLLKGVNRAYPHARVDADYISGQMNTLYKIVHIVNFNTSLQALMLLYQVMDSSQNVSDRYYSSLYRKMLDPALKNSSKCAMFLNLLFKSMKKDMSERRVKAFIKRLLQICCHQNPQFTCGCLVLLSEVLKHKPGIQMNFSHMEEDSDEEEHFLDLPLSEDTEDTSKPLHAVDDSDDEDMKKRKNSDDPDKTSSNKPSWIHRKNLGAKAKRDDYDPCHRNPQYCHAENECMWELKKLSQHFHPSVALFASQLLQGESIKYDGDPLQDFSLIRFLDRFVYKNPKQINRVKRPGMILTRGKETSMLKGVKQFAISSDKYCKLVEKKIPVEERFFHRYFTQKAAKGRRGKELNDEDSDASSISDSEFDAYLDKYEEQFDEDKDNLTNLERMDLDFAGAFSKKKGGKRKNEDESDEDEDDLDEDLSDEEVDFEGDEDFAAAFGDLDDDDNDDIQDSNKNQPGFNEEDIEFSDSDIEDDPSLMKEKKKKLAKSKANKSDGLGPSGLFSAAEEFAHLIDDSATSGLDMTGANAMSNKDKADVKQLKWEMQRDQWIKGVDWKKKKADKKRWQPNKGRGSKKIKVPMKKKRKT</sequence>
<evidence type="ECO:0000313" key="13">
    <source>
        <dbReference type="EMBL" id="KAL3875114.1"/>
    </source>
</evidence>
<evidence type="ECO:0000256" key="3">
    <source>
        <dbReference type="ARBA" id="ARBA00022553"/>
    </source>
</evidence>
<keyword evidence="5" id="KW-0010">Activator</keyword>
<comment type="function">
    <text evidence="9">Stimulates transcription from the HSP70 promoter.</text>
</comment>
<feature type="compositionally biased region" description="Basic and acidic residues" evidence="11">
    <location>
        <begin position="629"/>
        <end position="658"/>
    </location>
</feature>
<feature type="region of interest" description="Disordered" evidence="11">
    <location>
        <begin position="1017"/>
        <end position="1050"/>
    </location>
</feature>
<dbReference type="InterPro" id="IPR005612">
    <property type="entry name" value="CCAAT-binding_factor"/>
</dbReference>
<evidence type="ECO:0000256" key="8">
    <source>
        <dbReference type="ARBA" id="ARBA00031941"/>
    </source>
</evidence>
<dbReference type="InterPro" id="IPR016024">
    <property type="entry name" value="ARM-type_fold"/>
</dbReference>
<evidence type="ECO:0000313" key="14">
    <source>
        <dbReference type="Proteomes" id="UP001634394"/>
    </source>
</evidence>
<feature type="domain" description="CCAAT-binding factor" evidence="12">
    <location>
        <begin position="505"/>
        <end position="714"/>
    </location>
</feature>
<feature type="compositionally biased region" description="Acidic residues" evidence="11">
    <location>
        <begin position="925"/>
        <end position="940"/>
    </location>
</feature>
<dbReference type="PANTHER" id="PTHR12048">
    <property type="entry name" value="CCAAT-BINDING FACTOR-RELATED"/>
    <property type="match status" value="1"/>
</dbReference>
<evidence type="ECO:0000256" key="5">
    <source>
        <dbReference type="ARBA" id="ARBA00023159"/>
    </source>
</evidence>
<keyword evidence="3" id="KW-0597">Phosphoprotein</keyword>
<evidence type="ECO:0000256" key="10">
    <source>
        <dbReference type="ARBA" id="ARBA00073389"/>
    </source>
</evidence>
<keyword evidence="14" id="KW-1185">Reference proteome</keyword>
<keyword evidence="6" id="KW-0804">Transcription</keyword>
<dbReference type="GO" id="GO:0005634">
    <property type="term" value="C:nucleus"/>
    <property type="evidence" value="ECO:0007669"/>
    <property type="project" value="UniProtKB-SubCell"/>
</dbReference>
<dbReference type="FunFam" id="1.25.10.10:FF:000805">
    <property type="entry name" value="Similar to transcription factor CBF/MAK21"/>
    <property type="match status" value="1"/>
</dbReference>
<feature type="compositionally biased region" description="Basic residues" evidence="11">
    <location>
        <begin position="945"/>
        <end position="955"/>
    </location>
</feature>
<keyword evidence="7" id="KW-0539">Nucleus</keyword>
<evidence type="ECO:0000256" key="1">
    <source>
        <dbReference type="ARBA" id="ARBA00004123"/>
    </source>
</evidence>
<evidence type="ECO:0000256" key="2">
    <source>
        <dbReference type="ARBA" id="ARBA00007797"/>
    </source>
</evidence>
<dbReference type="SUPFAM" id="SSF48371">
    <property type="entry name" value="ARM repeat"/>
    <property type="match status" value="1"/>
</dbReference>
<feature type="region of interest" description="Disordered" evidence="11">
    <location>
        <begin position="863"/>
        <end position="966"/>
    </location>
</feature>
<evidence type="ECO:0000256" key="9">
    <source>
        <dbReference type="ARBA" id="ARBA00058879"/>
    </source>
</evidence>
<evidence type="ECO:0000256" key="4">
    <source>
        <dbReference type="ARBA" id="ARBA00023015"/>
    </source>
</evidence>
<gene>
    <name evidence="13" type="ORF">ACJMK2_038048</name>
</gene>
<dbReference type="Pfam" id="PF03914">
    <property type="entry name" value="CBF"/>
    <property type="match status" value="1"/>
</dbReference>
<evidence type="ECO:0000256" key="11">
    <source>
        <dbReference type="SAM" id="MobiDB-lite"/>
    </source>
</evidence>
<keyword evidence="4" id="KW-0805">Transcription regulation</keyword>
<dbReference type="Proteomes" id="UP001634394">
    <property type="component" value="Unassembled WGS sequence"/>
</dbReference>
<feature type="compositionally biased region" description="Acidic residues" evidence="11">
    <location>
        <begin position="873"/>
        <end position="915"/>
    </location>
</feature>
<evidence type="ECO:0000259" key="12">
    <source>
        <dbReference type="Pfam" id="PF03914"/>
    </source>
</evidence>
<name>A0ABD3WMC0_SINWO</name>
<organism evidence="13 14">
    <name type="scientific">Sinanodonta woodiana</name>
    <name type="common">Chinese pond mussel</name>
    <name type="synonym">Anodonta woodiana</name>
    <dbReference type="NCBI Taxonomy" id="1069815"/>
    <lineage>
        <taxon>Eukaryota</taxon>
        <taxon>Metazoa</taxon>
        <taxon>Spiralia</taxon>
        <taxon>Lophotrochozoa</taxon>
        <taxon>Mollusca</taxon>
        <taxon>Bivalvia</taxon>
        <taxon>Autobranchia</taxon>
        <taxon>Heteroconchia</taxon>
        <taxon>Palaeoheterodonta</taxon>
        <taxon>Unionida</taxon>
        <taxon>Unionoidea</taxon>
        <taxon>Unionidae</taxon>
        <taxon>Unioninae</taxon>
        <taxon>Sinanodonta</taxon>
    </lineage>
</organism>
<comment type="similarity">
    <text evidence="2">Belongs to the CBF/MAK21 family.</text>
</comment>
<evidence type="ECO:0000256" key="7">
    <source>
        <dbReference type="ARBA" id="ARBA00023242"/>
    </source>
</evidence>
<accession>A0ABD3WMC0</accession>
<dbReference type="PANTHER" id="PTHR12048:SF0">
    <property type="entry name" value="CCAAT_ENHANCER-BINDING PROTEIN ZETA"/>
    <property type="match status" value="1"/>
</dbReference>
<feature type="compositionally biased region" description="Basic residues" evidence="11">
    <location>
        <begin position="1020"/>
        <end position="1050"/>
    </location>
</feature>
<feature type="region of interest" description="Disordered" evidence="11">
    <location>
        <begin position="624"/>
        <end position="667"/>
    </location>
</feature>
<comment type="subcellular location">
    <subcellularLocation>
        <location evidence="1">Nucleus</location>
    </subcellularLocation>
</comment>
<dbReference type="AlphaFoldDB" id="A0ABD3WMC0"/>
<protein>
    <recommendedName>
        <fullName evidence="10">CCAAT/enhancer-binding protein zeta</fullName>
    </recommendedName>
    <alternativeName>
        <fullName evidence="8">CCAAT-box-binding transcription factor</fullName>
    </alternativeName>
</protein>